<organism evidence="3 4">
    <name type="scientific">Rotaria magnacalcarata</name>
    <dbReference type="NCBI Taxonomy" id="392030"/>
    <lineage>
        <taxon>Eukaryota</taxon>
        <taxon>Metazoa</taxon>
        <taxon>Spiralia</taxon>
        <taxon>Gnathifera</taxon>
        <taxon>Rotifera</taxon>
        <taxon>Eurotatoria</taxon>
        <taxon>Bdelloidea</taxon>
        <taxon>Philodinida</taxon>
        <taxon>Philodinidae</taxon>
        <taxon>Rotaria</taxon>
    </lineage>
</organism>
<dbReference type="EMBL" id="CAJOBH010006151">
    <property type="protein sequence ID" value="CAF4046663.1"/>
    <property type="molecule type" value="Genomic_DNA"/>
</dbReference>
<feature type="non-terminal residue" evidence="3">
    <location>
        <position position="1"/>
    </location>
</feature>
<dbReference type="InterPro" id="IPR013761">
    <property type="entry name" value="SAM/pointed_sf"/>
</dbReference>
<dbReference type="Proteomes" id="UP000681967">
    <property type="component" value="Unassembled WGS sequence"/>
</dbReference>
<evidence type="ECO:0000256" key="2">
    <source>
        <dbReference type="SAM" id="MobiDB-lite"/>
    </source>
</evidence>
<evidence type="ECO:0000313" key="4">
    <source>
        <dbReference type="Proteomes" id="UP000681967"/>
    </source>
</evidence>
<protein>
    <submittedName>
        <fullName evidence="3">Uncharacterized protein</fullName>
    </submittedName>
</protein>
<keyword evidence="1" id="KW-0677">Repeat</keyword>
<feature type="compositionally biased region" description="Polar residues" evidence="2">
    <location>
        <begin position="71"/>
        <end position="90"/>
    </location>
</feature>
<evidence type="ECO:0000313" key="3">
    <source>
        <dbReference type="EMBL" id="CAF4046663.1"/>
    </source>
</evidence>
<dbReference type="PANTHER" id="PTHR12587">
    <property type="entry name" value="LAR INTERACTING PROTEIN LIP -RELATED PROTEIN"/>
    <property type="match status" value="1"/>
</dbReference>
<dbReference type="GO" id="GO:0048786">
    <property type="term" value="C:presynaptic active zone"/>
    <property type="evidence" value="ECO:0007669"/>
    <property type="project" value="TreeGrafter"/>
</dbReference>
<name>A0A8S2PFH1_9BILA</name>
<reference evidence="3" key="1">
    <citation type="submission" date="2021-02" db="EMBL/GenBank/DDBJ databases">
        <authorList>
            <person name="Nowell W R."/>
        </authorList>
    </citation>
    <scope>NUCLEOTIDE SEQUENCE</scope>
</reference>
<dbReference type="AlphaFoldDB" id="A0A8S2PFH1"/>
<sequence>IALDETFDHNALALALQIPSQQTMTRQIIEREFRLLIANGTDRKMDENDRAKLKRHPSLFSRKLKFKAINGDTSSHNGTDPLNSLQIDES</sequence>
<feature type="region of interest" description="Disordered" evidence="2">
    <location>
        <begin position="70"/>
        <end position="90"/>
    </location>
</feature>
<gene>
    <name evidence="3" type="ORF">BYL167_LOCUS16197</name>
</gene>
<comment type="caution">
    <text evidence="3">The sequence shown here is derived from an EMBL/GenBank/DDBJ whole genome shotgun (WGS) entry which is preliminary data.</text>
</comment>
<dbReference type="Gene3D" id="1.10.150.50">
    <property type="entry name" value="Transcription Factor, Ets-1"/>
    <property type="match status" value="1"/>
</dbReference>
<proteinExistence type="predicted"/>
<evidence type="ECO:0000256" key="1">
    <source>
        <dbReference type="ARBA" id="ARBA00022737"/>
    </source>
</evidence>
<dbReference type="GO" id="GO:0050808">
    <property type="term" value="P:synapse organization"/>
    <property type="evidence" value="ECO:0007669"/>
    <property type="project" value="TreeGrafter"/>
</dbReference>
<dbReference type="InterPro" id="IPR029515">
    <property type="entry name" value="Liprin"/>
</dbReference>
<accession>A0A8S2PFH1</accession>
<dbReference type="PANTHER" id="PTHR12587:SF20">
    <property type="entry name" value="LIPRIN-ALPHA, ISOFORM E"/>
    <property type="match status" value="1"/>
</dbReference>